<dbReference type="PROSITE" id="PS50983">
    <property type="entry name" value="FE_B12_PBP"/>
    <property type="match status" value="1"/>
</dbReference>
<evidence type="ECO:0000313" key="6">
    <source>
        <dbReference type="Proteomes" id="UP000284841"/>
    </source>
</evidence>
<evidence type="ECO:0000313" key="5">
    <source>
        <dbReference type="EMBL" id="RHJ88472.1"/>
    </source>
</evidence>
<name>A0A415E4B3_9FIRM</name>
<dbReference type="PANTHER" id="PTHR30535:SF34">
    <property type="entry name" value="MOLYBDATE-BINDING PROTEIN MOLA"/>
    <property type="match status" value="1"/>
</dbReference>
<dbReference type="Proteomes" id="UP000284841">
    <property type="component" value="Unassembled WGS sequence"/>
</dbReference>
<dbReference type="CDD" id="cd01143">
    <property type="entry name" value="YvrC"/>
    <property type="match status" value="1"/>
</dbReference>
<dbReference type="PANTHER" id="PTHR30535">
    <property type="entry name" value="VITAMIN B12-BINDING PROTEIN"/>
    <property type="match status" value="1"/>
</dbReference>
<organism evidence="5 6">
    <name type="scientific">Emergencia timonensis</name>
    <dbReference type="NCBI Taxonomy" id="1776384"/>
    <lineage>
        <taxon>Bacteria</taxon>
        <taxon>Bacillati</taxon>
        <taxon>Bacillota</taxon>
        <taxon>Clostridia</taxon>
        <taxon>Peptostreptococcales</taxon>
        <taxon>Anaerovoracaceae</taxon>
        <taxon>Emergencia</taxon>
    </lineage>
</organism>
<dbReference type="InterPro" id="IPR054828">
    <property type="entry name" value="Vit_B12_bind_prot"/>
</dbReference>
<dbReference type="RefSeq" id="WP_118335144.1">
    <property type="nucleotide sequence ID" value="NZ_AP025567.1"/>
</dbReference>
<evidence type="ECO:0000256" key="2">
    <source>
        <dbReference type="ARBA" id="ARBA00022729"/>
    </source>
</evidence>
<accession>A0A415E4B3</accession>
<dbReference type="OrthoDB" id="9816357at2"/>
<dbReference type="Pfam" id="PF01497">
    <property type="entry name" value="Peripla_BP_2"/>
    <property type="match status" value="1"/>
</dbReference>
<feature type="signal peptide" evidence="3">
    <location>
        <begin position="1"/>
        <end position="24"/>
    </location>
</feature>
<protein>
    <submittedName>
        <fullName evidence="5">ABC transporter substrate-binding protein</fullName>
    </submittedName>
</protein>
<dbReference type="EMBL" id="QRMS01000002">
    <property type="protein sequence ID" value="RHJ88472.1"/>
    <property type="molecule type" value="Genomic_DNA"/>
</dbReference>
<sequence length="306" mass="33298">MKKITTVFLIIVLTLALTACSSGGEGSETEETAKSFPMTVTDYLGTEMEFTEAPQRIASLSPSCTEILFALGLGDQVVGVSNWCTYPKAAQSIEKIGDTNSGNVEKIIELEADVVFVSGQTAADSVSALNEAGINVYSIGAKDLDGIYKGITDVGQITGTSEKAAEIVDGMKKEAEEIKTEFAKYDTKSVFIDLGDLYSSSKEDYLGNSLNLINAKNIALNFDYSSPQLSAEKIIEENPQVYLCFSSEKEFVKPDGFDQIDAFKNKEVYFIPYEDPTMDKITRNGPRFLEGLKALGELIHTGKLDD</sequence>
<dbReference type="AlphaFoldDB" id="A0A415E4B3"/>
<dbReference type="Gene3D" id="3.40.50.1980">
    <property type="entry name" value="Nitrogenase molybdenum iron protein domain"/>
    <property type="match status" value="2"/>
</dbReference>
<dbReference type="InterPro" id="IPR050902">
    <property type="entry name" value="ABC_Transporter_SBP"/>
</dbReference>
<evidence type="ECO:0000259" key="4">
    <source>
        <dbReference type="PROSITE" id="PS50983"/>
    </source>
</evidence>
<dbReference type="SUPFAM" id="SSF53807">
    <property type="entry name" value="Helical backbone' metal receptor"/>
    <property type="match status" value="1"/>
</dbReference>
<evidence type="ECO:0000256" key="1">
    <source>
        <dbReference type="ARBA" id="ARBA00008814"/>
    </source>
</evidence>
<comment type="similarity">
    <text evidence="1">Belongs to the bacterial solute-binding protein 8 family.</text>
</comment>
<dbReference type="PROSITE" id="PS51257">
    <property type="entry name" value="PROKAR_LIPOPROTEIN"/>
    <property type="match status" value="1"/>
</dbReference>
<dbReference type="GO" id="GO:0071281">
    <property type="term" value="P:cellular response to iron ion"/>
    <property type="evidence" value="ECO:0007669"/>
    <property type="project" value="TreeGrafter"/>
</dbReference>
<evidence type="ECO:0000256" key="3">
    <source>
        <dbReference type="SAM" id="SignalP"/>
    </source>
</evidence>
<dbReference type="NCBIfam" id="NF038402">
    <property type="entry name" value="TroA_like"/>
    <property type="match status" value="1"/>
</dbReference>
<dbReference type="STRING" id="1776384.GCA_900086585_04111"/>
<feature type="chain" id="PRO_5019030077" evidence="3">
    <location>
        <begin position="25"/>
        <end position="306"/>
    </location>
</feature>
<gene>
    <name evidence="5" type="ORF">DW099_08800</name>
</gene>
<keyword evidence="2 3" id="KW-0732">Signal</keyword>
<reference evidence="5 6" key="1">
    <citation type="submission" date="2018-08" db="EMBL/GenBank/DDBJ databases">
        <title>A genome reference for cultivated species of the human gut microbiota.</title>
        <authorList>
            <person name="Zou Y."/>
            <person name="Xue W."/>
            <person name="Luo G."/>
        </authorList>
    </citation>
    <scope>NUCLEOTIDE SEQUENCE [LARGE SCALE GENOMIC DNA]</scope>
    <source>
        <strain evidence="5 6">AM07-24</strain>
    </source>
</reference>
<keyword evidence="6" id="KW-1185">Reference proteome</keyword>
<dbReference type="InterPro" id="IPR002491">
    <property type="entry name" value="ABC_transptr_periplasmic_BD"/>
</dbReference>
<proteinExistence type="inferred from homology"/>
<feature type="domain" description="Fe/B12 periplasmic-binding" evidence="4">
    <location>
        <begin position="56"/>
        <end position="303"/>
    </location>
</feature>
<comment type="caution">
    <text evidence="5">The sequence shown here is derived from an EMBL/GenBank/DDBJ whole genome shotgun (WGS) entry which is preliminary data.</text>
</comment>